<dbReference type="Proteomes" id="UP000186406">
    <property type="component" value="Unassembled WGS sequence"/>
</dbReference>
<sequence>MSTFNTYLVEIDDDPAGILIRGTTGSFAFHAVDASFSALEGESFPDALAAERAVRRLRRARPVSHLRAAA</sequence>
<proteinExistence type="predicted"/>
<dbReference type="EMBL" id="FRXO01000001">
    <property type="protein sequence ID" value="SHO61773.1"/>
    <property type="molecule type" value="Genomic_DNA"/>
</dbReference>
<protein>
    <submittedName>
        <fullName evidence="1">Uncharacterized protein</fullName>
    </submittedName>
</protein>
<dbReference type="OrthoDB" id="7584850at2"/>
<organism evidence="1 2">
    <name type="scientific">Pseudoxanthobacter soli DSM 19599</name>
    <dbReference type="NCBI Taxonomy" id="1123029"/>
    <lineage>
        <taxon>Bacteria</taxon>
        <taxon>Pseudomonadati</taxon>
        <taxon>Pseudomonadota</taxon>
        <taxon>Alphaproteobacteria</taxon>
        <taxon>Hyphomicrobiales</taxon>
        <taxon>Segnochrobactraceae</taxon>
        <taxon>Pseudoxanthobacter</taxon>
    </lineage>
</organism>
<dbReference type="AlphaFoldDB" id="A0A1M7ZA35"/>
<name>A0A1M7ZA35_9HYPH</name>
<evidence type="ECO:0000313" key="1">
    <source>
        <dbReference type="EMBL" id="SHO61773.1"/>
    </source>
</evidence>
<reference evidence="1 2" key="1">
    <citation type="submission" date="2016-12" db="EMBL/GenBank/DDBJ databases">
        <authorList>
            <person name="Song W.-J."/>
            <person name="Kurnit D.M."/>
        </authorList>
    </citation>
    <scope>NUCLEOTIDE SEQUENCE [LARGE SCALE GENOMIC DNA]</scope>
    <source>
        <strain evidence="1 2">DSM 19599</strain>
    </source>
</reference>
<dbReference type="RefSeq" id="WP_073625898.1">
    <property type="nucleotide sequence ID" value="NZ_FRXO01000001.1"/>
</dbReference>
<gene>
    <name evidence="1" type="ORF">SAMN02745172_00890</name>
</gene>
<accession>A0A1M7ZA35</accession>
<evidence type="ECO:0000313" key="2">
    <source>
        <dbReference type="Proteomes" id="UP000186406"/>
    </source>
</evidence>
<keyword evidence="2" id="KW-1185">Reference proteome</keyword>